<feature type="signal peptide" evidence="1">
    <location>
        <begin position="1"/>
        <end position="25"/>
    </location>
</feature>
<evidence type="ECO:0000313" key="4">
    <source>
        <dbReference type="Proteomes" id="UP000184315"/>
    </source>
</evidence>
<organism evidence="3 4">
    <name type="scientific">Planktothrix tepida PCC 9214</name>
    <dbReference type="NCBI Taxonomy" id="671072"/>
    <lineage>
        <taxon>Bacteria</taxon>
        <taxon>Bacillati</taxon>
        <taxon>Cyanobacteriota</taxon>
        <taxon>Cyanophyceae</taxon>
        <taxon>Oscillatoriophycideae</taxon>
        <taxon>Oscillatoriales</taxon>
        <taxon>Microcoleaceae</taxon>
        <taxon>Planktothrix</taxon>
    </lineage>
</organism>
<evidence type="ECO:0000256" key="1">
    <source>
        <dbReference type="SAM" id="SignalP"/>
    </source>
</evidence>
<dbReference type="STRING" id="671072.PL9214430154"/>
<dbReference type="EMBL" id="CZDF01000148">
    <property type="protein sequence ID" value="CUR32182.1"/>
    <property type="molecule type" value="Genomic_DNA"/>
</dbReference>
<evidence type="ECO:0000259" key="2">
    <source>
        <dbReference type="Pfam" id="PF09832"/>
    </source>
</evidence>
<name>A0A1J1LIY0_9CYAN</name>
<dbReference type="InterPro" id="IPR018637">
    <property type="entry name" value="DUF2059"/>
</dbReference>
<dbReference type="RefSeq" id="WP_072718938.1">
    <property type="nucleotide sequence ID" value="NZ_LN889796.1"/>
</dbReference>
<dbReference type="AlphaFoldDB" id="A0A1J1LIY0"/>
<dbReference type="Pfam" id="PF09832">
    <property type="entry name" value="DUF2059"/>
    <property type="match status" value="1"/>
</dbReference>
<sequence length="200" mass="23198">MFFNRLLLLATVLSLGVVVPAPVNAQSVREPQLQLSQQSVPEQKRQLIKELIELTGGEQMFRNVSQITSAQMQQEINGILQSIIPESSGISEAKKEEMINKINQDMNRIVTQFNQRLMEELDFNKIMETVYYPLYDKYFTEEDLQAMIDFYKTPTGQKTISVMPELLVESMQRVSQIIQPQAIQIFKEIFEQEVERFNSK</sequence>
<protein>
    <recommendedName>
        <fullName evidence="2">DUF2059 domain-containing protein</fullName>
    </recommendedName>
</protein>
<dbReference type="Proteomes" id="UP000184315">
    <property type="component" value="Unassembled WGS sequence"/>
</dbReference>
<accession>A0A1J1LIY0</accession>
<evidence type="ECO:0000313" key="3">
    <source>
        <dbReference type="EMBL" id="CUR32182.1"/>
    </source>
</evidence>
<keyword evidence="4" id="KW-1185">Reference proteome</keyword>
<gene>
    <name evidence="3" type="ORF">PL9214430154</name>
</gene>
<reference evidence="4" key="1">
    <citation type="submission" date="2015-10" db="EMBL/GenBank/DDBJ databases">
        <authorList>
            <person name="Regsiter A."/>
            <person name="william w."/>
        </authorList>
    </citation>
    <scope>NUCLEOTIDE SEQUENCE [LARGE SCALE GENOMIC DNA]</scope>
</reference>
<dbReference type="OrthoDB" id="490569at2"/>
<keyword evidence="1" id="KW-0732">Signal</keyword>
<feature type="chain" id="PRO_5012588458" description="DUF2059 domain-containing protein" evidence="1">
    <location>
        <begin position="26"/>
        <end position="200"/>
    </location>
</feature>
<feature type="domain" description="DUF2059" evidence="2">
    <location>
        <begin position="127"/>
        <end position="182"/>
    </location>
</feature>
<proteinExistence type="predicted"/>